<dbReference type="EnsemblPlants" id="AET7Gv20917100.9">
    <property type="protein sequence ID" value="AET7Gv20917100.9"/>
    <property type="gene ID" value="AET7Gv20917100"/>
</dbReference>
<reference evidence="3" key="1">
    <citation type="journal article" date="2014" name="Science">
        <title>Ancient hybridizations among the ancestral genomes of bread wheat.</title>
        <authorList>
            <consortium name="International Wheat Genome Sequencing Consortium,"/>
            <person name="Marcussen T."/>
            <person name="Sandve S.R."/>
            <person name="Heier L."/>
            <person name="Spannagl M."/>
            <person name="Pfeifer M."/>
            <person name="Jakobsen K.S."/>
            <person name="Wulff B.B."/>
            <person name="Steuernagel B."/>
            <person name="Mayer K.F."/>
            <person name="Olsen O.A."/>
        </authorList>
    </citation>
    <scope>NUCLEOTIDE SEQUENCE [LARGE SCALE GENOMIC DNA]</scope>
    <source>
        <strain evidence="3">cv. AL8/78</strain>
    </source>
</reference>
<keyword evidence="3" id="KW-1185">Reference proteome</keyword>
<name>A0A453SF07_AEGTS</name>
<reference evidence="2" key="4">
    <citation type="submission" date="2019-03" db="UniProtKB">
        <authorList>
            <consortium name="EnsemblPlants"/>
        </authorList>
    </citation>
    <scope>IDENTIFICATION</scope>
</reference>
<evidence type="ECO:0000313" key="3">
    <source>
        <dbReference type="Proteomes" id="UP000015105"/>
    </source>
</evidence>
<reference evidence="2" key="5">
    <citation type="journal article" date="2021" name="G3 (Bethesda)">
        <title>Aegilops tauschii genome assembly Aet v5.0 features greater sequence contiguity and improved annotation.</title>
        <authorList>
            <person name="Wang L."/>
            <person name="Zhu T."/>
            <person name="Rodriguez J.C."/>
            <person name="Deal K.R."/>
            <person name="Dubcovsky J."/>
            <person name="McGuire P.E."/>
            <person name="Lux T."/>
            <person name="Spannagl M."/>
            <person name="Mayer K.F.X."/>
            <person name="Baldrich P."/>
            <person name="Meyers B.C."/>
            <person name="Huo N."/>
            <person name="Gu Y.Q."/>
            <person name="Zhou H."/>
            <person name="Devos K.M."/>
            <person name="Bennetzen J.L."/>
            <person name="Unver T."/>
            <person name="Budak H."/>
            <person name="Gulick P.J."/>
            <person name="Galiba G."/>
            <person name="Kalapos B."/>
            <person name="Nelson D.R."/>
            <person name="Li P."/>
            <person name="You F.M."/>
            <person name="Luo M.C."/>
            <person name="Dvorak J."/>
        </authorList>
    </citation>
    <scope>NUCLEOTIDE SEQUENCE [LARGE SCALE GENOMIC DNA]</scope>
    <source>
        <strain evidence="2">cv. AL8/78</strain>
    </source>
</reference>
<dbReference type="Proteomes" id="UP000015105">
    <property type="component" value="Chromosome 7D"/>
</dbReference>
<proteinExistence type="predicted"/>
<organism evidence="2 3">
    <name type="scientific">Aegilops tauschii subsp. strangulata</name>
    <name type="common">Goatgrass</name>
    <dbReference type="NCBI Taxonomy" id="200361"/>
    <lineage>
        <taxon>Eukaryota</taxon>
        <taxon>Viridiplantae</taxon>
        <taxon>Streptophyta</taxon>
        <taxon>Embryophyta</taxon>
        <taxon>Tracheophyta</taxon>
        <taxon>Spermatophyta</taxon>
        <taxon>Magnoliopsida</taxon>
        <taxon>Liliopsida</taxon>
        <taxon>Poales</taxon>
        <taxon>Poaceae</taxon>
        <taxon>BOP clade</taxon>
        <taxon>Pooideae</taxon>
        <taxon>Triticodae</taxon>
        <taxon>Triticeae</taxon>
        <taxon>Triticinae</taxon>
        <taxon>Aegilops</taxon>
    </lineage>
</organism>
<dbReference type="AlphaFoldDB" id="A0A453SF07"/>
<reference evidence="2" key="3">
    <citation type="journal article" date="2017" name="Nature">
        <title>Genome sequence of the progenitor of the wheat D genome Aegilops tauschii.</title>
        <authorList>
            <person name="Luo M.C."/>
            <person name="Gu Y.Q."/>
            <person name="Puiu D."/>
            <person name="Wang H."/>
            <person name="Twardziok S.O."/>
            <person name="Deal K.R."/>
            <person name="Huo N."/>
            <person name="Zhu T."/>
            <person name="Wang L."/>
            <person name="Wang Y."/>
            <person name="McGuire P.E."/>
            <person name="Liu S."/>
            <person name="Long H."/>
            <person name="Ramasamy R.K."/>
            <person name="Rodriguez J.C."/>
            <person name="Van S.L."/>
            <person name="Yuan L."/>
            <person name="Wang Z."/>
            <person name="Xia Z."/>
            <person name="Xiao L."/>
            <person name="Anderson O.D."/>
            <person name="Ouyang S."/>
            <person name="Liang Y."/>
            <person name="Zimin A.V."/>
            <person name="Pertea G."/>
            <person name="Qi P."/>
            <person name="Bennetzen J.L."/>
            <person name="Dai X."/>
            <person name="Dawson M.W."/>
            <person name="Muller H.G."/>
            <person name="Kugler K."/>
            <person name="Rivarola-Duarte L."/>
            <person name="Spannagl M."/>
            <person name="Mayer K.F.X."/>
            <person name="Lu F.H."/>
            <person name="Bevan M.W."/>
            <person name="Leroy P."/>
            <person name="Li P."/>
            <person name="You F.M."/>
            <person name="Sun Q."/>
            <person name="Liu Z."/>
            <person name="Lyons E."/>
            <person name="Wicker T."/>
            <person name="Salzberg S.L."/>
            <person name="Devos K.M."/>
            <person name="Dvorak J."/>
        </authorList>
    </citation>
    <scope>NUCLEOTIDE SEQUENCE [LARGE SCALE GENOMIC DNA]</scope>
    <source>
        <strain evidence="2">cv. AL8/78</strain>
    </source>
</reference>
<evidence type="ECO:0000313" key="2">
    <source>
        <dbReference type="EnsemblPlants" id="AET7Gv20917100.9"/>
    </source>
</evidence>
<dbReference type="Gramene" id="AET7Gv20917100.9">
    <property type="protein sequence ID" value="AET7Gv20917100.9"/>
    <property type="gene ID" value="AET7Gv20917100"/>
</dbReference>
<reference evidence="3" key="2">
    <citation type="journal article" date="2017" name="Nat. Plants">
        <title>The Aegilops tauschii genome reveals multiple impacts of transposons.</title>
        <authorList>
            <person name="Zhao G."/>
            <person name="Zou C."/>
            <person name="Li K."/>
            <person name="Wang K."/>
            <person name="Li T."/>
            <person name="Gao L."/>
            <person name="Zhang X."/>
            <person name="Wang H."/>
            <person name="Yang Z."/>
            <person name="Liu X."/>
            <person name="Jiang W."/>
            <person name="Mao L."/>
            <person name="Kong X."/>
            <person name="Jiao Y."/>
            <person name="Jia J."/>
        </authorList>
    </citation>
    <scope>NUCLEOTIDE SEQUENCE [LARGE SCALE GENOMIC DNA]</scope>
    <source>
        <strain evidence="3">cv. AL8/78</strain>
    </source>
</reference>
<accession>A0A453SF07</accession>
<evidence type="ECO:0000256" key="1">
    <source>
        <dbReference type="SAM" id="MobiDB-lite"/>
    </source>
</evidence>
<sequence length="41" mass="4186">AIAVCARSSPVQCKPSHFSPSPIASSLKPPAAGRRHALSMA</sequence>
<protein>
    <submittedName>
        <fullName evidence="2">Uncharacterized protein</fullName>
    </submittedName>
</protein>
<feature type="region of interest" description="Disordered" evidence="1">
    <location>
        <begin position="17"/>
        <end position="41"/>
    </location>
</feature>